<keyword evidence="1" id="KW-0812">Transmembrane</keyword>
<dbReference type="Pfam" id="PF04341">
    <property type="entry name" value="DUF485"/>
    <property type="match status" value="1"/>
</dbReference>
<protein>
    <submittedName>
        <fullName evidence="2">Inner membrane protein yjcH</fullName>
    </submittedName>
</protein>
<keyword evidence="1" id="KW-1133">Transmembrane helix</keyword>
<dbReference type="AlphaFoldDB" id="A0A379N2U9"/>
<dbReference type="OrthoDB" id="5297034at2"/>
<dbReference type="RefSeq" id="WP_019462671.1">
    <property type="nucleotide sequence ID" value="NZ_AP031462.1"/>
</dbReference>
<dbReference type="InterPro" id="IPR007436">
    <property type="entry name" value="DUF485"/>
</dbReference>
<dbReference type="PANTHER" id="PTHR38598">
    <property type="entry name" value="INNER MEMBRANE PROTEIN YJCH"/>
    <property type="match status" value="1"/>
</dbReference>
<reference evidence="2 3" key="1">
    <citation type="submission" date="2018-06" db="EMBL/GenBank/DDBJ databases">
        <authorList>
            <consortium name="Pathogen Informatics"/>
            <person name="Doyle S."/>
        </authorList>
    </citation>
    <scope>NUCLEOTIDE SEQUENCE [LARGE SCALE GENOMIC DNA]</scope>
    <source>
        <strain evidence="2 3">NCTC13291</strain>
    </source>
</reference>
<dbReference type="Proteomes" id="UP000254919">
    <property type="component" value="Unassembled WGS sequence"/>
</dbReference>
<evidence type="ECO:0000313" key="3">
    <source>
        <dbReference type="Proteomes" id="UP000254919"/>
    </source>
</evidence>
<evidence type="ECO:0000313" key="2">
    <source>
        <dbReference type="EMBL" id="SUE40712.1"/>
    </source>
</evidence>
<feature type="transmembrane region" description="Helical" evidence="1">
    <location>
        <begin position="81"/>
        <end position="101"/>
    </location>
</feature>
<proteinExistence type="predicted"/>
<name>A0A379N2U9_9PROT</name>
<organism evidence="2 3">
    <name type="scientific">Roseomonas mucosa</name>
    <dbReference type="NCBI Taxonomy" id="207340"/>
    <lineage>
        <taxon>Bacteria</taxon>
        <taxon>Pseudomonadati</taxon>
        <taxon>Pseudomonadota</taxon>
        <taxon>Alphaproteobacteria</taxon>
        <taxon>Acetobacterales</taxon>
        <taxon>Roseomonadaceae</taxon>
        <taxon>Roseomonas</taxon>
    </lineage>
</organism>
<dbReference type="PANTHER" id="PTHR38598:SF1">
    <property type="entry name" value="INNER MEMBRANE PROTEIN YJCH"/>
    <property type="match status" value="1"/>
</dbReference>
<feature type="transmembrane region" description="Helical" evidence="1">
    <location>
        <begin position="43"/>
        <end position="69"/>
    </location>
</feature>
<evidence type="ECO:0000256" key="1">
    <source>
        <dbReference type="SAM" id="Phobius"/>
    </source>
</evidence>
<accession>A0A379N2U9</accession>
<dbReference type="GeneID" id="99633328"/>
<gene>
    <name evidence="2" type="primary">yjcH</name>
    <name evidence="2" type="ORF">NCTC13291_02281</name>
</gene>
<dbReference type="EMBL" id="UGVN01000001">
    <property type="protein sequence ID" value="SUE40712.1"/>
    <property type="molecule type" value="Genomic_DNA"/>
</dbReference>
<dbReference type="GO" id="GO:0005886">
    <property type="term" value="C:plasma membrane"/>
    <property type="evidence" value="ECO:0007669"/>
    <property type="project" value="TreeGrafter"/>
</dbReference>
<keyword evidence="1" id="KW-0472">Membrane</keyword>
<dbReference type="InterPro" id="IPR052959">
    <property type="entry name" value="Inner_membrane_assoc"/>
</dbReference>
<sequence>MAIPLGTTIPVTDAAGADAGDSEVNRILRNPTFQELVKARSGFAWTLSIVMLVIYLGFILLVAFAHGLMATPIAGGATSTGIILGLVVIVSAFVLTGIYVARANTRFDEMTQRLRQELGR</sequence>